<keyword evidence="3 7" id="KW-1133">Transmembrane helix</keyword>
<evidence type="ECO:0000256" key="5">
    <source>
        <dbReference type="ARBA" id="ARBA00038359"/>
    </source>
</evidence>
<evidence type="ECO:0000256" key="2">
    <source>
        <dbReference type="ARBA" id="ARBA00022692"/>
    </source>
</evidence>
<evidence type="ECO:0000256" key="4">
    <source>
        <dbReference type="ARBA" id="ARBA00023136"/>
    </source>
</evidence>
<feature type="transmembrane region" description="Helical" evidence="7">
    <location>
        <begin position="68"/>
        <end position="92"/>
    </location>
</feature>
<comment type="similarity">
    <text evidence="5">Belongs to the SAT4 family.</text>
</comment>
<proteinExistence type="inferred from homology"/>
<feature type="domain" description="Rhodopsin" evidence="8">
    <location>
        <begin position="89"/>
        <end position="333"/>
    </location>
</feature>
<organism evidence="9 10">
    <name type="scientific">Humicola insolens</name>
    <name type="common">Soft-rot fungus</name>
    <dbReference type="NCBI Taxonomy" id="85995"/>
    <lineage>
        <taxon>Eukaryota</taxon>
        <taxon>Fungi</taxon>
        <taxon>Dikarya</taxon>
        <taxon>Ascomycota</taxon>
        <taxon>Pezizomycotina</taxon>
        <taxon>Sordariomycetes</taxon>
        <taxon>Sordariomycetidae</taxon>
        <taxon>Sordariales</taxon>
        <taxon>Chaetomiaceae</taxon>
        <taxon>Mycothermus</taxon>
    </lineage>
</organism>
<evidence type="ECO:0000256" key="6">
    <source>
        <dbReference type="SAM" id="MobiDB-lite"/>
    </source>
</evidence>
<dbReference type="InterPro" id="IPR052337">
    <property type="entry name" value="SAT4-like"/>
</dbReference>
<keyword evidence="10" id="KW-1185">Reference proteome</keyword>
<dbReference type="InterPro" id="IPR049326">
    <property type="entry name" value="Rhodopsin_dom_fungi"/>
</dbReference>
<evidence type="ECO:0000259" key="8">
    <source>
        <dbReference type="Pfam" id="PF20684"/>
    </source>
</evidence>
<reference evidence="9 10" key="1">
    <citation type="journal article" date="2024" name="Commun. Biol.">
        <title>Comparative genomic analysis of thermophilic fungi reveals convergent evolutionary adaptations and gene losses.</title>
        <authorList>
            <person name="Steindorff A.S."/>
            <person name="Aguilar-Pontes M.V."/>
            <person name="Robinson A.J."/>
            <person name="Andreopoulos B."/>
            <person name="LaButti K."/>
            <person name="Kuo A."/>
            <person name="Mondo S."/>
            <person name="Riley R."/>
            <person name="Otillar R."/>
            <person name="Haridas S."/>
            <person name="Lipzen A."/>
            <person name="Grimwood J."/>
            <person name="Schmutz J."/>
            <person name="Clum A."/>
            <person name="Reid I.D."/>
            <person name="Moisan M.C."/>
            <person name="Butler G."/>
            <person name="Nguyen T.T.M."/>
            <person name="Dewar K."/>
            <person name="Conant G."/>
            <person name="Drula E."/>
            <person name="Henrissat B."/>
            <person name="Hansel C."/>
            <person name="Singer S."/>
            <person name="Hutchinson M.I."/>
            <person name="de Vries R.P."/>
            <person name="Natvig D.O."/>
            <person name="Powell A.J."/>
            <person name="Tsang A."/>
            <person name="Grigoriev I.V."/>
        </authorList>
    </citation>
    <scope>NUCLEOTIDE SEQUENCE [LARGE SCALE GENOMIC DNA]</scope>
    <source>
        <strain evidence="9 10">CBS 620.91</strain>
    </source>
</reference>
<keyword evidence="2 7" id="KW-0812">Transmembrane</keyword>
<evidence type="ECO:0000313" key="9">
    <source>
        <dbReference type="EMBL" id="KAL1837203.1"/>
    </source>
</evidence>
<feature type="transmembrane region" description="Helical" evidence="7">
    <location>
        <begin position="104"/>
        <end position="128"/>
    </location>
</feature>
<dbReference type="Pfam" id="PF20684">
    <property type="entry name" value="Fung_rhodopsin"/>
    <property type="match status" value="1"/>
</dbReference>
<dbReference type="PANTHER" id="PTHR33048:SF47">
    <property type="entry name" value="INTEGRAL MEMBRANE PROTEIN-RELATED"/>
    <property type="match status" value="1"/>
</dbReference>
<feature type="region of interest" description="Disordered" evidence="6">
    <location>
        <begin position="363"/>
        <end position="474"/>
    </location>
</feature>
<name>A0ABR3V610_HUMIN</name>
<comment type="caution">
    <text evidence="9">The sequence shown here is derived from an EMBL/GenBank/DDBJ whole genome shotgun (WGS) entry which is preliminary data.</text>
</comment>
<accession>A0ABR3V610</accession>
<feature type="compositionally biased region" description="Basic and acidic residues" evidence="6">
    <location>
        <begin position="433"/>
        <end position="448"/>
    </location>
</feature>
<sequence>MAFNNTAGDWAGPNSTFTGDSAFTGNSTFGWNATFGEFGGNGTFSGNGTDFNATFPYWPIPEYPSRSLQADIVACAVITFLIAATFVGLRFYTRGYVSHILGWSDWLILPALLCSAGVTASAIEQMVHGAGKHWWEFDIFKFGDFERAAWYGMLFYNISLSFSRISILLLYKRIFTYDWIKRAIQIILVIVVALSIWFVISVCTVCIPLEAFWDWSLYWTTYVYCQPANLWWANAALHIASDVIIIALPMPVLSSLTLPRRQKYAVIGVFALGFFACAISIVRLSYLVMATQQDWQTVDGSYRSAYMIFWTTVEVNAAISCACIMTLKPLIERVFPRLLSPDLDNRDPSLHWITPIRNESVYETENDNNNTNNLDKRASSCSPTSPSFHLTSLTPTPHPPSSAYYPRRTSAPALFPVRSRTGSIGGAGLPNLPEHRPDEHDDALEKSRYYHGFTAPTAVPGRKCQRQGKPLRTQ</sequence>
<evidence type="ECO:0000256" key="3">
    <source>
        <dbReference type="ARBA" id="ARBA00022989"/>
    </source>
</evidence>
<comment type="subcellular location">
    <subcellularLocation>
        <location evidence="1">Membrane</location>
        <topology evidence="1">Multi-pass membrane protein</topology>
    </subcellularLocation>
</comment>
<dbReference type="PANTHER" id="PTHR33048">
    <property type="entry name" value="PTH11-LIKE INTEGRAL MEMBRANE PROTEIN (AFU_ORTHOLOGUE AFUA_5G11245)"/>
    <property type="match status" value="1"/>
</dbReference>
<evidence type="ECO:0000313" key="10">
    <source>
        <dbReference type="Proteomes" id="UP001583172"/>
    </source>
</evidence>
<gene>
    <name evidence="9" type="ORF">VTJ49DRAFT_4154</name>
</gene>
<feature type="compositionally biased region" description="Polar residues" evidence="6">
    <location>
        <begin position="379"/>
        <end position="388"/>
    </location>
</feature>
<dbReference type="Proteomes" id="UP001583172">
    <property type="component" value="Unassembled WGS sequence"/>
</dbReference>
<dbReference type="EMBL" id="JAZGSY010000318">
    <property type="protein sequence ID" value="KAL1837203.1"/>
    <property type="molecule type" value="Genomic_DNA"/>
</dbReference>
<evidence type="ECO:0000256" key="1">
    <source>
        <dbReference type="ARBA" id="ARBA00004141"/>
    </source>
</evidence>
<feature type="transmembrane region" description="Helical" evidence="7">
    <location>
        <begin position="183"/>
        <end position="211"/>
    </location>
</feature>
<feature type="transmembrane region" description="Helical" evidence="7">
    <location>
        <begin position="231"/>
        <end position="252"/>
    </location>
</feature>
<evidence type="ECO:0000256" key="7">
    <source>
        <dbReference type="SAM" id="Phobius"/>
    </source>
</evidence>
<keyword evidence="4 7" id="KW-0472">Membrane</keyword>
<feature type="transmembrane region" description="Helical" evidence="7">
    <location>
        <begin position="306"/>
        <end position="327"/>
    </location>
</feature>
<protein>
    <recommendedName>
        <fullName evidence="8">Rhodopsin domain-containing protein</fullName>
    </recommendedName>
</protein>
<feature type="transmembrane region" description="Helical" evidence="7">
    <location>
        <begin position="264"/>
        <end position="286"/>
    </location>
</feature>
<feature type="transmembrane region" description="Helical" evidence="7">
    <location>
        <begin position="148"/>
        <end position="171"/>
    </location>
</feature>